<evidence type="ECO:0000313" key="2">
    <source>
        <dbReference type="Proteomes" id="UP001466933"/>
    </source>
</evidence>
<dbReference type="EMBL" id="JBCPYA010000009">
    <property type="protein sequence ID" value="MEN2472620.1"/>
    <property type="molecule type" value="Genomic_DNA"/>
</dbReference>
<comment type="caution">
    <text evidence="1">The sequence shown here is derived from an EMBL/GenBank/DDBJ whole genome shotgun (WGS) entry which is preliminary data.</text>
</comment>
<reference evidence="1 2" key="1">
    <citation type="submission" date="2024-05" db="EMBL/GenBank/DDBJ databases">
        <title>Burkholderia sp. Nov. a novel bacteria isolated from rhizosphere soil of Camellia sinensis.</title>
        <authorList>
            <person name="Dong Y."/>
        </authorList>
    </citation>
    <scope>NUCLEOTIDE SEQUENCE [LARGE SCALE GENOMIC DNA]</scope>
    <source>
        <strain evidence="1 2">GS2Y</strain>
    </source>
</reference>
<name>A0ABU9WKL0_9BURK</name>
<dbReference type="RefSeq" id="WP_264299675.1">
    <property type="nucleotide sequence ID" value="NZ_JBCPYA010000009.1"/>
</dbReference>
<keyword evidence="2" id="KW-1185">Reference proteome</keyword>
<organism evidence="1 2">
    <name type="scientific">Burkholderia theae</name>
    <dbReference type="NCBI Taxonomy" id="3143496"/>
    <lineage>
        <taxon>Bacteria</taxon>
        <taxon>Pseudomonadati</taxon>
        <taxon>Pseudomonadota</taxon>
        <taxon>Betaproteobacteria</taxon>
        <taxon>Burkholderiales</taxon>
        <taxon>Burkholderiaceae</taxon>
        <taxon>Burkholderia</taxon>
    </lineage>
</organism>
<proteinExistence type="predicted"/>
<dbReference type="Proteomes" id="UP001466933">
    <property type="component" value="Unassembled WGS sequence"/>
</dbReference>
<sequence>MLYIIEYKENIWFLHADEGGSQTIAAAFWAIPHTIENDKKI</sequence>
<gene>
    <name evidence="1" type="ORF">VOI36_22180</name>
</gene>
<accession>A0ABU9WKL0</accession>
<protein>
    <submittedName>
        <fullName evidence="1">Uncharacterized protein</fullName>
    </submittedName>
</protein>
<evidence type="ECO:0000313" key="1">
    <source>
        <dbReference type="EMBL" id="MEN2472620.1"/>
    </source>
</evidence>